<evidence type="ECO:0000313" key="2">
    <source>
        <dbReference type="Proteomes" id="UP000251889"/>
    </source>
</evidence>
<dbReference type="AlphaFoldDB" id="A0A364XY19"/>
<dbReference type="InterPro" id="IPR022385">
    <property type="entry name" value="Rhs_assc_core"/>
</dbReference>
<reference evidence="1 2" key="1">
    <citation type="submission" date="2018-06" db="EMBL/GenBank/DDBJ databases">
        <title>Chryseolinea flavus sp. nov., a member of the phylum Bacteroidetes isolated from soil.</title>
        <authorList>
            <person name="Li Y."/>
            <person name="Wang J."/>
        </authorList>
    </citation>
    <scope>NUCLEOTIDE SEQUENCE [LARGE SCALE GENOMIC DNA]</scope>
    <source>
        <strain evidence="1 2">SDU1-6</strain>
    </source>
</reference>
<protein>
    <recommendedName>
        <fullName evidence="3">RHS repeat-associated core domain-containing protein</fullName>
    </recommendedName>
</protein>
<dbReference type="RefSeq" id="WP_112748999.1">
    <property type="nucleotide sequence ID" value="NZ_QMFY01000014.1"/>
</dbReference>
<name>A0A364XY19_9BACT</name>
<accession>A0A364XY19</accession>
<gene>
    <name evidence="1" type="ORF">DQQ10_21550</name>
</gene>
<dbReference type="EMBL" id="QMFY01000014">
    <property type="protein sequence ID" value="RAV98889.1"/>
    <property type="molecule type" value="Genomic_DNA"/>
</dbReference>
<evidence type="ECO:0000313" key="1">
    <source>
        <dbReference type="EMBL" id="RAV98889.1"/>
    </source>
</evidence>
<comment type="caution">
    <text evidence="1">The sequence shown here is derived from an EMBL/GenBank/DDBJ whole genome shotgun (WGS) entry which is preliminary data.</text>
</comment>
<evidence type="ECO:0008006" key="3">
    <source>
        <dbReference type="Google" id="ProtNLM"/>
    </source>
</evidence>
<proteinExistence type="predicted"/>
<sequence length="309" mass="34429">MRLNDYYPFGLPFNQYTRENTKAQDLQYNGKELQNEISLNWFDYGSRMYDPASCRWMVVDPLADQMRRHSVYNYAYCNAVRFVDPDGRKPFGDYYSSEGDKVFSDGKKDGKIHVVNTSTKTLSKMYKGNKKDATKTVNDLKQGQAKVITLPTFENRQKMYSSIGRMRAPSSTDPVGALHEEGGVVGEDSDGNEVVANAKPGKPMSYKNGKVNEATLGPYNSAEPDISAKIKTTITTFHVHPTGEINTSRGTLFSYPTVSEGDKTAAKLHPDVKGPHILFDPANNLVRFFDKTGEVATFPLNTFQSATAP</sequence>
<keyword evidence="2" id="KW-1185">Reference proteome</keyword>
<organism evidence="1 2">
    <name type="scientific">Pseudochryseolinea flava</name>
    <dbReference type="NCBI Taxonomy" id="2059302"/>
    <lineage>
        <taxon>Bacteria</taxon>
        <taxon>Pseudomonadati</taxon>
        <taxon>Bacteroidota</taxon>
        <taxon>Cytophagia</taxon>
        <taxon>Cytophagales</taxon>
        <taxon>Fulvivirgaceae</taxon>
        <taxon>Pseudochryseolinea</taxon>
    </lineage>
</organism>
<dbReference type="Proteomes" id="UP000251889">
    <property type="component" value="Unassembled WGS sequence"/>
</dbReference>
<dbReference type="Gene3D" id="2.180.10.10">
    <property type="entry name" value="RHS repeat-associated core"/>
    <property type="match status" value="1"/>
</dbReference>
<dbReference type="NCBIfam" id="TIGR03696">
    <property type="entry name" value="Rhs_assc_core"/>
    <property type="match status" value="1"/>
</dbReference>
<dbReference type="OrthoDB" id="667524at2"/>